<organism evidence="1 2">
    <name type="scientific">Gluconobacter kanchanaburiensis NBRC 103587</name>
    <dbReference type="NCBI Taxonomy" id="1307948"/>
    <lineage>
        <taxon>Bacteria</taxon>
        <taxon>Pseudomonadati</taxon>
        <taxon>Pseudomonadota</taxon>
        <taxon>Alphaproteobacteria</taxon>
        <taxon>Acetobacterales</taxon>
        <taxon>Acetobacteraceae</taxon>
        <taxon>Gluconobacter</taxon>
    </lineage>
</organism>
<evidence type="ECO:0000313" key="1">
    <source>
        <dbReference type="EMBL" id="GEK96472.1"/>
    </source>
</evidence>
<sequence>MDGFITDWPVEAVPVTRISSGSDLEMMDVLRGDGLAGDAMTRAEEFTTRRCGLCADCACVVALAEAACAGGQNGTSELRAAPHIRKALGPKHLLMGIPFSGLYAAGHPNICFS</sequence>
<name>A0A511B9U3_9PROT</name>
<dbReference type="AlphaFoldDB" id="A0A511B9U3"/>
<dbReference type="Proteomes" id="UP000321079">
    <property type="component" value="Unassembled WGS sequence"/>
</dbReference>
<gene>
    <name evidence="1" type="ORF">GKA01_16690</name>
</gene>
<protein>
    <submittedName>
        <fullName evidence="1">Uncharacterized protein</fullName>
    </submittedName>
</protein>
<proteinExistence type="predicted"/>
<dbReference type="EMBL" id="BJVA01000008">
    <property type="protein sequence ID" value="GEK96472.1"/>
    <property type="molecule type" value="Genomic_DNA"/>
</dbReference>
<reference evidence="1 2" key="1">
    <citation type="submission" date="2019-07" db="EMBL/GenBank/DDBJ databases">
        <title>Whole genome shotgun sequence of Gluconobacter kanchanaburiensis NBRC 103587.</title>
        <authorList>
            <person name="Hosoyama A."/>
            <person name="Uohara A."/>
            <person name="Ohji S."/>
            <person name="Ichikawa N."/>
        </authorList>
    </citation>
    <scope>NUCLEOTIDE SEQUENCE [LARGE SCALE GENOMIC DNA]</scope>
    <source>
        <strain evidence="1 2">NBRC 103587</strain>
    </source>
</reference>
<keyword evidence="2" id="KW-1185">Reference proteome</keyword>
<comment type="caution">
    <text evidence="1">The sequence shown here is derived from an EMBL/GenBank/DDBJ whole genome shotgun (WGS) entry which is preliminary data.</text>
</comment>
<evidence type="ECO:0000313" key="2">
    <source>
        <dbReference type="Proteomes" id="UP000321079"/>
    </source>
</evidence>
<accession>A0A511B9U3</accession>